<organism evidence="2 3">
    <name type="scientific">Liparis tanakae</name>
    <name type="common">Tanaka's snailfish</name>
    <dbReference type="NCBI Taxonomy" id="230148"/>
    <lineage>
        <taxon>Eukaryota</taxon>
        <taxon>Metazoa</taxon>
        <taxon>Chordata</taxon>
        <taxon>Craniata</taxon>
        <taxon>Vertebrata</taxon>
        <taxon>Euteleostomi</taxon>
        <taxon>Actinopterygii</taxon>
        <taxon>Neopterygii</taxon>
        <taxon>Teleostei</taxon>
        <taxon>Neoteleostei</taxon>
        <taxon>Acanthomorphata</taxon>
        <taxon>Eupercaria</taxon>
        <taxon>Perciformes</taxon>
        <taxon>Cottioidei</taxon>
        <taxon>Cottales</taxon>
        <taxon>Liparidae</taxon>
        <taxon>Liparis</taxon>
    </lineage>
</organism>
<accession>A0A4Z2EGP6</accession>
<evidence type="ECO:0000256" key="1">
    <source>
        <dbReference type="SAM" id="MobiDB-lite"/>
    </source>
</evidence>
<dbReference type="AlphaFoldDB" id="A0A4Z2EGP6"/>
<proteinExistence type="predicted"/>
<evidence type="ECO:0000313" key="2">
    <source>
        <dbReference type="EMBL" id="TNN27938.1"/>
    </source>
</evidence>
<sequence>MKQSGARGTPPSMMSLHVAVGKPVKRRTLWGQVDPAEDRRFTDWVTLGRGGRHRTSMHLGTGPACTWVADGLLPASAKRGRGSA</sequence>
<gene>
    <name evidence="2" type="ORF">EYF80_061915</name>
</gene>
<keyword evidence="3" id="KW-1185">Reference proteome</keyword>
<protein>
    <submittedName>
        <fullName evidence="2">Uncharacterized protein</fullName>
    </submittedName>
</protein>
<name>A0A4Z2EGP6_9TELE</name>
<feature type="region of interest" description="Disordered" evidence="1">
    <location>
        <begin position="1"/>
        <end position="20"/>
    </location>
</feature>
<evidence type="ECO:0000313" key="3">
    <source>
        <dbReference type="Proteomes" id="UP000314294"/>
    </source>
</evidence>
<comment type="caution">
    <text evidence="2">The sequence shown here is derived from an EMBL/GenBank/DDBJ whole genome shotgun (WGS) entry which is preliminary data.</text>
</comment>
<dbReference type="EMBL" id="SRLO01007526">
    <property type="protein sequence ID" value="TNN27938.1"/>
    <property type="molecule type" value="Genomic_DNA"/>
</dbReference>
<reference evidence="2 3" key="1">
    <citation type="submission" date="2019-03" db="EMBL/GenBank/DDBJ databases">
        <title>First draft genome of Liparis tanakae, snailfish: a comprehensive survey of snailfish specific genes.</title>
        <authorList>
            <person name="Kim W."/>
            <person name="Song I."/>
            <person name="Jeong J.-H."/>
            <person name="Kim D."/>
            <person name="Kim S."/>
            <person name="Ryu S."/>
            <person name="Song J.Y."/>
            <person name="Lee S.K."/>
        </authorList>
    </citation>
    <scope>NUCLEOTIDE SEQUENCE [LARGE SCALE GENOMIC DNA]</scope>
    <source>
        <tissue evidence="2">Muscle</tissue>
    </source>
</reference>
<dbReference type="Proteomes" id="UP000314294">
    <property type="component" value="Unassembled WGS sequence"/>
</dbReference>